<comment type="similarity">
    <text evidence="2 5">Belongs to the glycosyltransferase 8 family.</text>
</comment>
<dbReference type="GO" id="GO:0071555">
    <property type="term" value="P:cell wall organization"/>
    <property type="evidence" value="ECO:0007669"/>
    <property type="project" value="UniProtKB-KW"/>
</dbReference>
<protein>
    <recommendedName>
        <fullName evidence="5">Hexosyltransferase</fullName>
        <ecNumber evidence="5">2.4.1.-</ecNumber>
    </recommendedName>
</protein>
<evidence type="ECO:0000256" key="1">
    <source>
        <dbReference type="ARBA" id="ARBA00004877"/>
    </source>
</evidence>
<keyword evidence="3 5" id="KW-0328">Glycosyltransferase</keyword>
<accession>A0AAV2EG48</accession>
<comment type="subcellular location">
    <subcellularLocation>
        <location evidence="5">Golgi apparatus membrane</location>
        <topology evidence="5">Single-pass type II membrane protein</topology>
    </subcellularLocation>
</comment>
<dbReference type="PANTHER" id="PTHR32116">
    <property type="entry name" value="GALACTURONOSYLTRANSFERASE 4-RELATED"/>
    <property type="match status" value="1"/>
</dbReference>
<sequence length="637" mass="72311">MKGGASSAALGYPAKRRWRCLAAAVLFLVVLSMLVPLVFLLGLYNGFHSAGYTSDQQSSSSASSVDLGGDQGHSAIKVLNHSERDTSNHVYKVIRRLVPIPPTEVLRNHPNEENNGTIQIGSSGHGRPVSGQLKPPISQKLLPSKPNSSGGGAVVVHKHRSSDVDSLRLCELSFGSYCLWLDEHREDMKDFMVKKLKDKLFVARAYFPTIAKLPEQSELSRELRQNIQEFERILSESSTDTDLPPFIEKKLQKMEASIAKAKTFPVECSNVDKKLRQILDLTEDEANFHMKQSAFLYQLAVQTMPKSLHCLLMRLTVEYFKTSPHAEITRPEKYSDPSLQHYVILSKNVLASSVVINSTVLHARESGNLAFHVLTDAQNYFAMKLWFLRNTYKKAVVEVINIEDVNLDNEKTALLSFSLPVEFRVTFHQSVESPSETHLRTDYLSTFSHSHYLLPYIFPKLKRIVVLDDDVVVQRDLTELWSLKMGGKVVGAAQLCSVRFAQLSNLFGDDSFDRKSCPWMSGLNVIDLVKWRELELTKTYQDFVREVSRRWSSEAIALRANLLTFRDLIHPLDDSWVLSGLGHDYALDPQVIKHVAVLHYNGNLKPWLELGIPRYKPYWRRFFNREDSFLADCNVNS</sequence>
<evidence type="ECO:0000256" key="2">
    <source>
        <dbReference type="ARBA" id="ARBA00006351"/>
    </source>
</evidence>
<dbReference type="AlphaFoldDB" id="A0AAV2EG48"/>
<dbReference type="InterPro" id="IPR029044">
    <property type="entry name" value="Nucleotide-diphossugar_trans"/>
</dbReference>
<evidence type="ECO:0000256" key="6">
    <source>
        <dbReference type="SAM" id="MobiDB-lite"/>
    </source>
</evidence>
<dbReference type="GO" id="GO:0000139">
    <property type="term" value="C:Golgi membrane"/>
    <property type="evidence" value="ECO:0007669"/>
    <property type="project" value="UniProtKB-SubCell"/>
</dbReference>
<dbReference type="Pfam" id="PF25557">
    <property type="entry name" value="GAUT_1"/>
    <property type="match status" value="1"/>
</dbReference>
<keyword evidence="8" id="KW-1185">Reference proteome</keyword>
<name>A0AAV2EG48_9ROSI</name>
<dbReference type="EC" id="2.4.1.-" evidence="5"/>
<dbReference type="PANTHER" id="PTHR32116:SF12">
    <property type="entry name" value="GALACTURONOSYLTRANSFERASE 7-RELATED"/>
    <property type="match status" value="1"/>
</dbReference>
<organism evidence="7 8">
    <name type="scientific">Linum trigynum</name>
    <dbReference type="NCBI Taxonomy" id="586398"/>
    <lineage>
        <taxon>Eukaryota</taxon>
        <taxon>Viridiplantae</taxon>
        <taxon>Streptophyta</taxon>
        <taxon>Embryophyta</taxon>
        <taxon>Tracheophyta</taxon>
        <taxon>Spermatophyta</taxon>
        <taxon>Magnoliopsida</taxon>
        <taxon>eudicotyledons</taxon>
        <taxon>Gunneridae</taxon>
        <taxon>Pentapetalae</taxon>
        <taxon>rosids</taxon>
        <taxon>fabids</taxon>
        <taxon>Malpighiales</taxon>
        <taxon>Linaceae</taxon>
        <taxon>Linum</taxon>
    </lineage>
</organism>
<proteinExistence type="inferred from homology"/>
<dbReference type="SUPFAM" id="SSF53448">
    <property type="entry name" value="Nucleotide-diphospho-sugar transferases"/>
    <property type="match status" value="1"/>
</dbReference>
<evidence type="ECO:0000313" key="7">
    <source>
        <dbReference type="EMBL" id="CAL1384904.1"/>
    </source>
</evidence>
<keyword evidence="5" id="KW-0333">Golgi apparatus</keyword>
<evidence type="ECO:0000256" key="5">
    <source>
        <dbReference type="RuleBase" id="RU362027"/>
    </source>
</evidence>
<feature type="transmembrane region" description="Helical" evidence="5">
    <location>
        <begin position="21"/>
        <end position="44"/>
    </location>
</feature>
<keyword evidence="5" id="KW-0961">Cell wall biogenesis/degradation</keyword>
<dbReference type="InterPro" id="IPR002495">
    <property type="entry name" value="Glyco_trans_8"/>
</dbReference>
<keyword evidence="4" id="KW-0808">Transferase</keyword>
<feature type="compositionally biased region" description="Polar residues" evidence="6">
    <location>
        <begin position="113"/>
        <end position="122"/>
    </location>
</feature>
<dbReference type="InterPro" id="IPR029993">
    <property type="entry name" value="GAUT"/>
</dbReference>
<comment type="pathway">
    <text evidence="1 5">Glycan metabolism; pectin biosynthesis.</text>
</comment>
<evidence type="ECO:0000256" key="4">
    <source>
        <dbReference type="ARBA" id="ARBA00022679"/>
    </source>
</evidence>
<keyword evidence="5" id="KW-1133">Transmembrane helix</keyword>
<dbReference type="Proteomes" id="UP001497516">
    <property type="component" value="Chromosome 4"/>
</dbReference>
<dbReference type="Gene3D" id="3.90.550.10">
    <property type="entry name" value="Spore Coat Polysaccharide Biosynthesis Protein SpsA, Chain A"/>
    <property type="match status" value="1"/>
</dbReference>
<evidence type="ECO:0000256" key="3">
    <source>
        <dbReference type="ARBA" id="ARBA00022676"/>
    </source>
</evidence>
<dbReference type="EMBL" id="OZ034817">
    <property type="protein sequence ID" value="CAL1384904.1"/>
    <property type="molecule type" value="Genomic_DNA"/>
</dbReference>
<keyword evidence="5" id="KW-0812">Transmembrane</keyword>
<dbReference type="GO" id="GO:0047262">
    <property type="term" value="F:polygalacturonate 4-alpha-galacturonosyltransferase activity"/>
    <property type="evidence" value="ECO:0007669"/>
    <property type="project" value="InterPro"/>
</dbReference>
<keyword evidence="5" id="KW-0472">Membrane</keyword>
<reference evidence="7 8" key="1">
    <citation type="submission" date="2024-04" db="EMBL/GenBank/DDBJ databases">
        <authorList>
            <person name="Fracassetti M."/>
        </authorList>
    </citation>
    <scope>NUCLEOTIDE SEQUENCE [LARGE SCALE GENOMIC DNA]</scope>
</reference>
<dbReference type="Pfam" id="PF01501">
    <property type="entry name" value="Glyco_transf_8"/>
    <property type="match status" value="1"/>
</dbReference>
<gene>
    <name evidence="7" type="ORF">LTRI10_LOCUS26075</name>
</gene>
<feature type="region of interest" description="Disordered" evidence="6">
    <location>
        <begin position="104"/>
        <end position="154"/>
    </location>
</feature>
<evidence type="ECO:0000313" key="8">
    <source>
        <dbReference type="Proteomes" id="UP001497516"/>
    </source>
</evidence>